<evidence type="ECO:0000259" key="11">
    <source>
        <dbReference type="PROSITE" id="PS51379"/>
    </source>
</evidence>
<keyword evidence="2 10" id="KW-0004">4Fe-4S</keyword>
<evidence type="ECO:0000256" key="1">
    <source>
        <dbReference type="ARBA" id="ARBA00022448"/>
    </source>
</evidence>
<dbReference type="GO" id="GO:0046872">
    <property type="term" value="F:metal ion binding"/>
    <property type="evidence" value="ECO:0007669"/>
    <property type="project" value="UniProtKB-KW"/>
</dbReference>
<feature type="binding site" evidence="10">
    <location>
        <position position="54"/>
    </location>
    <ligand>
        <name>[4Fe-4S] cluster</name>
        <dbReference type="ChEBI" id="CHEBI:49883"/>
        <label>1</label>
    </ligand>
</feature>
<feature type="binding site" evidence="10">
    <location>
        <position position="168"/>
    </location>
    <ligand>
        <name>[4Fe-4S] cluster</name>
        <dbReference type="ChEBI" id="CHEBI:49883"/>
        <label>3</label>
    </ligand>
</feature>
<dbReference type="Pfam" id="PF12838">
    <property type="entry name" value="Fer4_7"/>
    <property type="match status" value="1"/>
</dbReference>
<evidence type="ECO:0000256" key="7">
    <source>
        <dbReference type="ARBA" id="ARBA00023004"/>
    </source>
</evidence>
<dbReference type="GO" id="GO:0022900">
    <property type="term" value="P:electron transport chain"/>
    <property type="evidence" value="ECO:0007669"/>
    <property type="project" value="UniProtKB-UniRule"/>
</dbReference>
<feature type="binding site" evidence="10">
    <location>
        <position position="149"/>
    </location>
    <ligand>
        <name>[4Fe-4S] cluster</name>
        <dbReference type="ChEBI" id="CHEBI:49883"/>
        <label>3</label>
    </ligand>
</feature>
<feature type="binding site" evidence="10">
    <location>
        <position position="178"/>
    </location>
    <ligand>
        <name>[4Fe-4S] cluster</name>
        <dbReference type="ChEBI" id="CHEBI:49883"/>
        <label>2</label>
    </ligand>
</feature>
<comment type="similarity">
    <text evidence="10">Belongs to the 4Fe4S bacterial-type ferredoxin family. RnfB subfamily.</text>
</comment>
<dbReference type="Proteomes" id="UP000466848">
    <property type="component" value="Chromosome"/>
</dbReference>
<dbReference type="NCBIfam" id="TIGR01944">
    <property type="entry name" value="rnfB"/>
    <property type="match status" value="1"/>
</dbReference>
<dbReference type="PANTHER" id="PTHR43560:SF1">
    <property type="entry name" value="ION-TRANSLOCATING OXIDOREDUCTASE COMPLEX SUBUNIT B"/>
    <property type="match status" value="1"/>
</dbReference>
<dbReference type="EMBL" id="CP048649">
    <property type="protein sequence ID" value="QIB67836.1"/>
    <property type="molecule type" value="Genomic_DNA"/>
</dbReference>
<dbReference type="PROSITE" id="PS00198">
    <property type="entry name" value="4FE4S_FER_1"/>
    <property type="match status" value="2"/>
</dbReference>
<name>A0A858BUT8_9FIRM</name>
<dbReference type="KEGG" id="abut:Ami103574_00260"/>
<keyword evidence="14" id="KW-1185">Reference proteome</keyword>
<keyword evidence="4 10" id="KW-0677">Repeat</keyword>
<keyword evidence="8 10" id="KW-0411">Iron-sulfur</keyword>
<dbReference type="PROSITE" id="PS51656">
    <property type="entry name" value="4FE4S"/>
    <property type="match status" value="1"/>
</dbReference>
<feature type="domain" description="4Fe-4S ferredoxin-type" evidence="11">
    <location>
        <begin position="203"/>
        <end position="233"/>
    </location>
</feature>
<dbReference type="RefSeq" id="WP_163064756.1">
    <property type="nucleotide sequence ID" value="NZ_CP048649.1"/>
</dbReference>
<evidence type="ECO:0000256" key="3">
    <source>
        <dbReference type="ARBA" id="ARBA00022723"/>
    </source>
</evidence>
<comment type="function">
    <text evidence="10">Part of a membrane-bound complex that couples electron transfer with translocation of ions across the membrane.</text>
</comment>
<feature type="binding site" evidence="10">
    <location>
        <position position="72"/>
    </location>
    <ligand>
        <name>[4Fe-4S] cluster</name>
        <dbReference type="ChEBI" id="CHEBI:49883"/>
        <label>1</label>
    </ligand>
</feature>
<accession>A0A858BUT8</accession>
<evidence type="ECO:0000259" key="12">
    <source>
        <dbReference type="PROSITE" id="PS51656"/>
    </source>
</evidence>
<dbReference type="InterPro" id="IPR050395">
    <property type="entry name" value="4Fe4S_Ferredoxin_RnfB"/>
</dbReference>
<feature type="domain" description="4Fe-4S ferredoxin-type" evidence="11">
    <location>
        <begin position="159"/>
        <end position="188"/>
    </location>
</feature>
<proteinExistence type="inferred from homology"/>
<evidence type="ECO:0000256" key="6">
    <source>
        <dbReference type="ARBA" id="ARBA00022982"/>
    </source>
</evidence>
<evidence type="ECO:0000256" key="2">
    <source>
        <dbReference type="ARBA" id="ARBA00022485"/>
    </source>
</evidence>
<comment type="subunit">
    <text evidence="10">The complex is composed of six subunits: RnfA, RnfB, RnfC, RnfD, RnfE and RnfG.</text>
</comment>
<evidence type="ECO:0000256" key="10">
    <source>
        <dbReference type="HAMAP-Rule" id="MF_00463"/>
    </source>
</evidence>
<dbReference type="GO" id="GO:0051539">
    <property type="term" value="F:4 iron, 4 sulfur cluster binding"/>
    <property type="evidence" value="ECO:0007669"/>
    <property type="project" value="UniProtKB-UniRule"/>
</dbReference>
<comment type="subcellular location">
    <subcellularLocation>
        <location evidence="10">Cell membrane</location>
    </subcellularLocation>
</comment>
<keyword evidence="10" id="KW-1003">Cell membrane</keyword>
<dbReference type="AlphaFoldDB" id="A0A858BUT8"/>
<evidence type="ECO:0000313" key="13">
    <source>
        <dbReference type="EMBL" id="QIB67836.1"/>
    </source>
</evidence>
<dbReference type="GO" id="GO:0009055">
    <property type="term" value="F:electron transfer activity"/>
    <property type="evidence" value="ECO:0007669"/>
    <property type="project" value="InterPro"/>
</dbReference>
<feature type="domain" description="4Fe-4S ferredoxin-type" evidence="11">
    <location>
        <begin position="235"/>
        <end position="263"/>
    </location>
</feature>
<dbReference type="PANTHER" id="PTHR43560">
    <property type="entry name" value="ION-TRANSLOCATING OXIDOREDUCTASE COMPLEX SUBUNIT B"/>
    <property type="match status" value="1"/>
</dbReference>
<dbReference type="PROSITE" id="PS51379">
    <property type="entry name" value="4FE4S_FER_2"/>
    <property type="match status" value="3"/>
</dbReference>
<feature type="binding site" evidence="10">
    <location>
        <position position="174"/>
    </location>
    <ligand>
        <name>[4Fe-4S] cluster</name>
        <dbReference type="ChEBI" id="CHEBI:49883"/>
        <label>3</label>
    </ligand>
</feature>
<evidence type="ECO:0000256" key="5">
    <source>
        <dbReference type="ARBA" id="ARBA00022967"/>
    </source>
</evidence>
<sequence length="272" mass="28521">MVVPVILLIGMGLIAGLVLTLASKVFFVPVDETVAQIREVLPGANCGACGFAGCDDYAAAIGDDRSLSPSLCPVGGSQVASAVAAILGVEAGSVQAKVAVVRCQGSYENTKQIMDYTGIATCAAAKSFYGGNWACAQGCLAFGDCVSVCQYEAIRICNGVAVVDRDVCVGCGMCEQACPNQVITMSDKKKWVFVACNSTEPGAKARKTCKVACIGCRKCQRVCPFEAIEVENNLARILFDKCRNCGLCEKECPTQAIANLRVQKKTAAVQQS</sequence>
<gene>
    <name evidence="10" type="primary">rnfB</name>
    <name evidence="13" type="ORF">Ami103574_00260</name>
</gene>
<keyword evidence="7 10" id="KW-0408">Iron</keyword>
<feature type="binding site" evidence="10">
    <location>
        <position position="46"/>
    </location>
    <ligand>
        <name>[4Fe-4S] cluster</name>
        <dbReference type="ChEBI" id="CHEBI:49883"/>
        <label>1</label>
    </ligand>
</feature>
<dbReference type="InterPro" id="IPR010207">
    <property type="entry name" value="Elect_transpt_cplx_RnfB/RsxB"/>
</dbReference>
<evidence type="ECO:0000256" key="8">
    <source>
        <dbReference type="ARBA" id="ARBA00023014"/>
    </source>
</evidence>
<feature type="binding site" evidence="10">
    <location>
        <position position="145"/>
    </location>
    <ligand>
        <name>[4Fe-4S] cluster</name>
        <dbReference type="ChEBI" id="CHEBI:49883"/>
        <label>2</label>
    </ligand>
</feature>
<feature type="binding site" evidence="10">
    <location>
        <position position="171"/>
    </location>
    <ligand>
        <name>[4Fe-4S] cluster</name>
        <dbReference type="ChEBI" id="CHEBI:49883"/>
        <label>3</label>
    </ligand>
</feature>
<keyword evidence="3 10" id="KW-0479">Metal-binding</keyword>
<dbReference type="HAMAP" id="MF_00463">
    <property type="entry name" value="RsxB_RnfB"/>
    <property type="match status" value="1"/>
</dbReference>
<dbReference type="Gene3D" id="1.10.15.40">
    <property type="entry name" value="Electron transport complex subunit B, putative Fe-S cluster"/>
    <property type="match status" value="1"/>
</dbReference>
<reference evidence="13 14" key="1">
    <citation type="submission" date="2020-02" db="EMBL/GenBank/DDBJ databases">
        <authorList>
            <person name="Kim Y.B."/>
            <person name="Roh S.W."/>
        </authorList>
    </citation>
    <scope>NUCLEOTIDE SEQUENCE [LARGE SCALE GENOMIC DNA]</scope>
    <source>
        <strain evidence="13 14">DSM 103574</strain>
    </source>
</reference>
<dbReference type="InterPro" id="IPR017896">
    <property type="entry name" value="4Fe4S_Fe-S-bd"/>
</dbReference>
<dbReference type="Pfam" id="PF04060">
    <property type="entry name" value="FeS"/>
    <property type="match status" value="1"/>
</dbReference>
<dbReference type="EC" id="7.-.-.-" evidence="10"/>
<keyword evidence="9 10" id="KW-0472">Membrane</keyword>
<keyword evidence="6 10" id="KW-0249">Electron transport</keyword>
<evidence type="ECO:0000256" key="9">
    <source>
        <dbReference type="ARBA" id="ARBA00023136"/>
    </source>
</evidence>
<feature type="domain" description="4Fe-4S" evidence="12">
    <location>
        <begin position="29"/>
        <end position="89"/>
    </location>
</feature>
<feature type="binding site" evidence="10">
    <location>
        <position position="139"/>
    </location>
    <ligand>
        <name>[4Fe-4S] cluster</name>
        <dbReference type="ChEBI" id="CHEBI:49883"/>
        <label>2</label>
    </ligand>
</feature>
<feature type="binding site" evidence="10">
    <location>
        <position position="135"/>
    </location>
    <ligand>
        <name>[4Fe-4S] cluster</name>
        <dbReference type="ChEBI" id="CHEBI:49883"/>
        <label>2</label>
    </ligand>
</feature>
<evidence type="ECO:0000256" key="4">
    <source>
        <dbReference type="ARBA" id="ARBA00022737"/>
    </source>
</evidence>
<feature type="binding site" evidence="10">
    <location>
        <position position="49"/>
    </location>
    <ligand>
        <name>[4Fe-4S] cluster</name>
        <dbReference type="ChEBI" id="CHEBI:49883"/>
        <label>1</label>
    </ligand>
</feature>
<dbReference type="InterPro" id="IPR007202">
    <property type="entry name" value="4Fe-4S_dom"/>
</dbReference>
<dbReference type="GO" id="GO:0005886">
    <property type="term" value="C:plasma membrane"/>
    <property type="evidence" value="ECO:0007669"/>
    <property type="project" value="UniProtKB-SubCell"/>
</dbReference>
<keyword evidence="1 10" id="KW-0813">Transport</keyword>
<feature type="region of interest" description="Hydrophobic" evidence="10">
    <location>
        <begin position="1"/>
        <end position="23"/>
    </location>
</feature>
<comment type="caution">
    <text evidence="10">Lacks conserved residue(s) required for the propagation of feature annotation.</text>
</comment>
<comment type="cofactor">
    <cofactor evidence="10">
        <name>[4Fe-4S] cluster</name>
        <dbReference type="ChEBI" id="CHEBI:49883"/>
    </cofactor>
    <text evidence="10">Binds 3 [4Fe-4S] clusters.</text>
</comment>
<dbReference type="Pfam" id="PF00037">
    <property type="entry name" value="Fer4"/>
    <property type="match status" value="1"/>
</dbReference>
<organism evidence="13 14">
    <name type="scientific">Aminipila butyrica</name>
    <dbReference type="NCBI Taxonomy" id="433296"/>
    <lineage>
        <taxon>Bacteria</taxon>
        <taxon>Bacillati</taxon>
        <taxon>Bacillota</taxon>
        <taxon>Clostridia</taxon>
        <taxon>Peptostreptococcales</taxon>
        <taxon>Anaerovoracaceae</taxon>
        <taxon>Aminipila</taxon>
    </lineage>
</organism>
<keyword evidence="5 10" id="KW-1278">Translocase</keyword>
<dbReference type="Gene3D" id="3.30.70.20">
    <property type="match status" value="2"/>
</dbReference>
<evidence type="ECO:0000313" key="14">
    <source>
        <dbReference type="Proteomes" id="UP000466848"/>
    </source>
</evidence>
<protein>
    <recommendedName>
        <fullName evidence="10">Ion-translocating oxidoreductase complex subunit B</fullName>
        <ecNumber evidence="10">7.-.-.-</ecNumber>
    </recommendedName>
    <alternativeName>
        <fullName evidence="10">Rnf electron transport complex subunit B</fullName>
    </alternativeName>
</protein>
<dbReference type="CDD" id="cd10549">
    <property type="entry name" value="MtMvhB_like"/>
    <property type="match status" value="1"/>
</dbReference>
<dbReference type="InterPro" id="IPR017900">
    <property type="entry name" value="4Fe4S_Fe_S_CS"/>
</dbReference>
<dbReference type="SUPFAM" id="SSF54862">
    <property type="entry name" value="4Fe-4S ferredoxins"/>
    <property type="match status" value="1"/>
</dbReference>